<reference evidence="14" key="1">
    <citation type="journal article" date="2019" name="Int. J. Syst. Evol. Microbiol.">
        <title>The Global Catalogue of Microorganisms (GCM) 10K type strain sequencing project: providing services to taxonomists for standard genome sequencing and annotation.</title>
        <authorList>
            <consortium name="The Broad Institute Genomics Platform"/>
            <consortium name="The Broad Institute Genome Sequencing Center for Infectious Disease"/>
            <person name="Wu L."/>
            <person name="Ma J."/>
        </authorList>
    </citation>
    <scope>NUCLEOTIDE SEQUENCE [LARGE SCALE GENOMIC DNA]</scope>
    <source>
        <strain evidence="14">CGMCC 4.7289</strain>
    </source>
</reference>
<dbReference type="PANTHER" id="PTHR43806:SF67">
    <property type="entry name" value="EGF-LIKE DOMAIN-CONTAINING PROTEIN"/>
    <property type="match status" value="1"/>
</dbReference>
<dbReference type="Gene3D" id="2.60.40.10">
    <property type="entry name" value="Immunoglobulins"/>
    <property type="match status" value="1"/>
</dbReference>
<dbReference type="InterPro" id="IPR011047">
    <property type="entry name" value="Quinoprotein_ADH-like_sf"/>
</dbReference>
<evidence type="ECO:0000313" key="13">
    <source>
        <dbReference type="EMBL" id="MFC4133830.1"/>
    </source>
</evidence>
<evidence type="ECO:0000259" key="11">
    <source>
        <dbReference type="Pfam" id="PF05922"/>
    </source>
</evidence>
<gene>
    <name evidence="13" type="ORF">ACFOZ4_24725</name>
</gene>
<keyword evidence="6 8" id="KW-0720">Serine protease</keyword>
<comment type="similarity">
    <text evidence="2 8">Belongs to the peptidase S8 family.</text>
</comment>
<keyword evidence="4 8" id="KW-0645">Protease</keyword>
<dbReference type="Pfam" id="PF00082">
    <property type="entry name" value="Peptidase_S8"/>
    <property type="match status" value="1"/>
</dbReference>
<evidence type="ECO:0000313" key="14">
    <source>
        <dbReference type="Proteomes" id="UP001595816"/>
    </source>
</evidence>
<dbReference type="SMART" id="SM00564">
    <property type="entry name" value="PQQ"/>
    <property type="match status" value="8"/>
</dbReference>
<evidence type="ECO:0000256" key="8">
    <source>
        <dbReference type="PROSITE-ProRule" id="PRU01240"/>
    </source>
</evidence>
<feature type="active site" description="Charge relay system" evidence="8">
    <location>
        <position position="267"/>
    </location>
</feature>
<dbReference type="Pfam" id="PF13360">
    <property type="entry name" value="PQQ_2"/>
    <property type="match status" value="2"/>
</dbReference>
<protein>
    <recommendedName>
        <fullName evidence="3">alpha-amylase</fullName>
        <ecNumber evidence="3">3.2.1.1</ecNumber>
    </recommendedName>
    <alternativeName>
        <fullName evidence="7">1,4-alpha-D-glucan glucanohydrolase</fullName>
    </alternativeName>
</protein>
<feature type="active site" description="Charge relay system" evidence="8">
    <location>
        <position position="309"/>
    </location>
</feature>
<feature type="active site" description="Charge relay system" evidence="8">
    <location>
        <position position="483"/>
    </location>
</feature>
<dbReference type="InterPro" id="IPR010259">
    <property type="entry name" value="S8pro/Inhibitor_I9"/>
</dbReference>
<feature type="signal peptide" evidence="9">
    <location>
        <begin position="1"/>
        <end position="31"/>
    </location>
</feature>
<dbReference type="InterPro" id="IPR008969">
    <property type="entry name" value="CarboxyPept-like_regulatory"/>
</dbReference>
<dbReference type="InterPro" id="IPR015500">
    <property type="entry name" value="Peptidase_S8_subtilisin-rel"/>
</dbReference>
<comment type="caution">
    <text evidence="13">The sequence shown here is derived from an EMBL/GenBank/DDBJ whole genome shotgun (WGS) entry which is preliminary data.</text>
</comment>
<dbReference type="Gene3D" id="2.130.10.10">
    <property type="entry name" value="YVTN repeat-like/Quinoprotein amine dehydrogenase"/>
    <property type="match status" value="1"/>
</dbReference>
<dbReference type="Proteomes" id="UP001595816">
    <property type="component" value="Unassembled WGS sequence"/>
</dbReference>
<dbReference type="EC" id="3.2.1.1" evidence="3"/>
<dbReference type="PROSITE" id="PS00138">
    <property type="entry name" value="SUBTILASE_SER"/>
    <property type="match status" value="1"/>
</dbReference>
<dbReference type="Gene3D" id="3.40.50.200">
    <property type="entry name" value="Peptidase S8/S53 domain"/>
    <property type="match status" value="1"/>
</dbReference>
<dbReference type="InterPro" id="IPR015943">
    <property type="entry name" value="WD40/YVTN_repeat-like_dom_sf"/>
</dbReference>
<dbReference type="PROSITE" id="PS51892">
    <property type="entry name" value="SUBTILASE"/>
    <property type="match status" value="1"/>
</dbReference>
<dbReference type="InterPro" id="IPR013783">
    <property type="entry name" value="Ig-like_fold"/>
</dbReference>
<dbReference type="InterPro" id="IPR036852">
    <property type="entry name" value="Peptidase_S8/S53_dom_sf"/>
</dbReference>
<dbReference type="RefSeq" id="WP_253761970.1">
    <property type="nucleotide sequence ID" value="NZ_JAMZDZ010000001.1"/>
</dbReference>
<dbReference type="EMBL" id="JBHSAY010000015">
    <property type="protein sequence ID" value="MFC4133830.1"/>
    <property type="molecule type" value="Genomic_DNA"/>
</dbReference>
<feature type="domain" description="Pyrrolo-quinoline quinone repeat" evidence="12">
    <location>
        <begin position="835"/>
        <end position="976"/>
    </location>
</feature>
<feature type="domain" description="Inhibitor I9" evidence="11">
    <location>
        <begin position="174"/>
        <end position="222"/>
    </location>
</feature>
<sequence length="3116" mass="317789">MRVARSWFTRAVLPLLAITLVGAPAPIAAVAAPSAQSAASAAGTSPQPGVLDLLSGLPVEATDFGAEPVTKGTQPPSGVAAEVRAALADGGTANVIIRLRAQPDLTAITRRAADEGRTAAETTRRQLTVASTYIGRQAVERQVADAAQSARARTVRDGMRQTADASQPAVRGLLASQEKAGHARAVKPYWIFNGFAATVDKQALDALASHPDVASITPDVEIRQEEPIAPASGEPLLPTWSLESINAPETWGEYGVRGNGVVVGIMDGGADGGHPALHDSWRGVTGDPAASWYVPTGENYPTPGDGGGHGTHVTGSIVGSAPGELTGVAPGAQWIAAKIFRDSGSTTESIIHDAFQWMMAPGGDPSAAPDVVNNSWGADAPNATTFWNDLLAWEAAGIVAVFANGNNGPGPGTVGSPGSYPHVIGIGATDQQDRIAGFSSRGPVTWDGVTHIKPDVSAPGHLIRSTWPRQLSASGYNTISGTSMATPHATGVVALMLSANPELTVAEVRQILTGTARVESHMGAVPNNAYGTGIIDAYAAVTRAAYSGTVTGRVTGPDGKPRAATVTIAGALTTADPQTGAYSLVAPAGAQDVTVSAYGFVTHRGKVAVTIGQSLTHDVSLVAAPDRRVVGTVTGPSGAVRGARITVSGTPLDVATTDADGRFELRIAEGVYQLRVAAAGFKPATVETTVDGDESLRFTLEALNQPTAAGWAQYQNNPSRAGLSGDRIAGRTLQPAWNAATGSSVVFASPVIADGRVFLGSDAGRLTARDVATGRQLWAFQTGQALRGSPAVADGLVFTGGGLSGGIYALDIATGKVRWQVPTPDRLTVYTAPSVVNGVLYAATGPTQGRADTVFALDAATGRQLWATDVGTSVFAGPAVGNGLVIVGNADDGQLIALDAATGTRKWTYTRTGDYFIGGASIVGGTVYVTTTDGNSGGSMLALDAASGALRWENNTHGDGQGSTPAVYGDLVIAGSHGLGFVAAYDAATGKAVWHYGLNGAVSASVLVSDDGYVIGGAQLDRRIWALDAATGDLVWQATTGANVTASPAYAQGLLVTADVDGKVYAYHPTGKITGTVTGPSGPIAATVRVQETGAQVATDPATGRFELTHQPGRVTVVVTAYGLAGQTREIDVVAGETSTLDAALVSVGTGAIRGVVRDEAGAPLPGATVTLESTPVGPATSGTAGEFTFADVAAGTYRVTIALTGYAPQTRSVTVVAGQTVAVDTTLKRYDLAVVGDYEGRIAAELTSLGYSVQPATYAEVTARPGDFRAVVANGTSGSDPGPDAFRAFLTATDAAGTSVVFLDQWSLGYGAINQLSKHTGDPQALPGDLNTSGRISVVATTAHPLTAGLTPGARTEILAPRGAWSAFTGYSGTTVATLNTDESGDVGSAIAFDPRGTESTHVLLGSLAAAASWGVPADDWLPAARTILKNAIGYAIDARYGAVEGTVTDPSGTPLAGVTVAVPATGERTTTAADGTYRLLVTPGTPTLRFTRVGSAPFEQTITVTAGDLITVNPTLAVSGAGGVRGVVTSGRDGSPVNGASIVVEGTDLAATTAADGAYAVDLPAGTYQIRTSAAGHLSTTATVEVRAGAETVSNVELAAAPRVAVLGDYSGDSVVALMRANEIAAEPIDWTDVGRLPQLDVVVFNDPTDPGAAVFAGFLTAMDAASVSGVFPDDRYSTDGGARLLRKYLADPSGTLPVSGEGIISYAPTVAGHPLFAGLPERPEIFRAGRTAAAIVGYSGTPLADVHSETGGRRGVAAAYTVRTTGSVHLVLGGFAGTTLQGPKDDWTPDGVKLYLNAIRWTAAPGLAGATGRVVGVDATALPATVELVGGTRRVTTDAAGEYTFPLEPGTHRLRFSSFGYTPVEREVTVERNGTARLDVEMQPGTVGGIAGTITALTDIEASGRQASTAGPVDGATITLLGTTAHTVTDSTGHYRLPLVEPGSYELEVASDGYVRTRIPVTVIGGGETGADAALRPSPVVGVLDDFEGRLAAYLSYWGYEPRPVGWTDTAALGDLDLLIGNMATYTGTDPGAAGWAAFDDALNRSGVPALWLDQLGRGSFRYLKAYEQDPGVEGEGRNDGTVTAHATVTGHPLLAGLPASFELVPPNKEYSWFGEFSGTTIATVTSDDPAAGGGLVGVRHRGARAVDVLLGTLSVSTYGYPGYGDHPGLTWTGGAERLLRNALSYALDTDGRGGEVRGTLRTAAQAPLAGTVKVVETGDTVPARSGDGTFVVPLPAGRWTLQASSFGYADATTVVDITAGGVVTLPLTLTSDPAGTISGIVTGPAGPIVGAAVAVAGTPLSATTGSDGSYTIIGVPAATWTLRVTAAGHQVATRTVTVPADGTLPVNVTLVASHRVAVIADSSNAITGLLQREGYAVEQFTAAQISTLVPRVSEFDLIIVNGSVSTSYRPALLQMINEAAARGVSTLYGGQWGGAAVGALSDVRHDPTAVAYDFEPTDIAYVVGKPHPIFAGFPAGEPVVVLTNPGDNQQWMTYSGYSGTTVADARSATTDLGNAVGYRFTSGSSVEVLLGGLSAGSYGRPGTRWTPAAEQIYRNAVAWAVDARQAAVAGVVTGAEGTPIGGVRVTAVEAGASTVTAANGAYTLGLAAGTHTIRIEAFGYETTERSVTMPESGTLTLDIALVPLPRGVVTGTVRSTDGTVIPAATLTAHGVQPWSATTGEAGTFTADQLLEGDYTVDVTAPGHLPATASVTVTAGAVARLDVTLRPYDVGVLGDADGTLVAFLRANGLAATELPWSRSLDLDGYDTVVVNGGTPDKATYDAVVAAADAARTSLVYTGTWGADRGGLRLLERHTGRISVTGQGYGEGAVTLAGFDRGHPLFAGLADPAELIVAGGYYSIAGGYAGKPLAELSVRRPDGSVVRGLGVGFDWRTTGSVEVVLSASAVTEAVGPDLGWTEAGRRLLLNAVSWTRTVSMPRPAPPVVSAPAVTLDDSITVSGTADWPSTVHLRIGTRDVATTLTAQDGTWTAKVPLSLGRNVLTATATNAAGTSAATTPVVIQRWHPDWTLPGSGRSRPVQLRLDGITPGGAPADNAILVVRNALGVETARLPLKWTTDQFYLVVLKNLPTGTYSLSAELTVGGTTVVADGPEVVMG</sequence>
<feature type="domain" description="Peptidase S8/S53" evidence="10">
    <location>
        <begin position="258"/>
        <end position="533"/>
    </location>
</feature>
<dbReference type="InterPro" id="IPR002372">
    <property type="entry name" value="PQQ_rpt_dom"/>
</dbReference>
<dbReference type="InterPro" id="IPR050131">
    <property type="entry name" value="Peptidase_S8_subtilisin-like"/>
</dbReference>
<keyword evidence="14" id="KW-1185">Reference proteome</keyword>
<feature type="chain" id="PRO_5045416756" description="alpha-amylase" evidence="9">
    <location>
        <begin position="32"/>
        <end position="3116"/>
    </location>
</feature>
<dbReference type="InterPro" id="IPR023828">
    <property type="entry name" value="Peptidase_S8_Ser-AS"/>
</dbReference>
<dbReference type="InterPro" id="IPR022398">
    <property type="entry name" value="Peptidase_S8_His-AS"/>
</dbReference>
<dbReference type="SUPFAM" id="SSF54897">
    <property type="entry name" value="Protease propeptides/inhibitors"/>
    <property type="match status" value="1"/>
</dbReference>
<dbReference type="PANTHER" id="PTHR43806">
    <property type="entry name" value="PEPTIDASE S8"/>
    <property type="match status" value="1"/>
</dbReference>
<dbReference type="SUPFAM" id="SSF49452">
    <property type="entry name" value="Starch-binding domain-like"/>
    <property type="match status" value="6"/>
</dbReference>
<dbReference type="PROSITE" id="PS00137">
    <property type="entry name" value="SUBTILASE_HIS"/>
    <property type="match status" value="1"/>
</dbReference>
<keyword evidence="9" id="KW-0732">Signal</keyword>
<dbReference type="InterPro" id="IPR018391">
    <property type="entry name" value="PQQ_b-propeller_rpt"/>
</dbReference>
<accession>A0ABV8LS06</accession>
<evidence type="ECO:0000259" key="10">
    <source>
        <dbReference type="Pfam" id="PF00082"/>
    </source>
</evidence>
<evidence type="ECO:0000256" key="6">
    <source>
        <dbReference type="ARBA" id="ARBA00022825"/>
    </source>
</evidence>
<evidence type="ECO:0000256" key="5">
    <source>
        <dbReference type="ARBA" id="ARBA00022801"/>
    </source>
</evidence>
<dbReference type="Pfam" id="PF05922">
    <property type="entry name" value="Inhibitor_I9"/>
    <property type="match status" value="1"/>
</dbReference>
<keyword evidence="5 8" id="KW-0378">Hydrolase</keyword>
<organism evidence="13 14">
    <name type="scientific">Hamadaea flava</name>
    <dbReference type="NCBI Taxonomy" id="1742688"/>
    <lineage>
        <taxon>Bacteria</taxon>
        <taxon>Bacillati</taxon>
        <taxon>Actinomycetota</taxon>
        <taxon>Actinomycetes</taxon>
        <taxon>Micromonosporales</taxon>
        <taxon>Micromonosporaceae</taxon>
        <taxon>Hamadaea</taxon>
    </lineage>
</organism>
<evidence type="ECO:0000256" key="7">
    <source>
        <dbReference type="ARBA" id="ARBA00030238"/>
    </source>
</evidence>
<dbReference type="Pfam" id="PF13620">
    <property type="entry name" value="CarboxypepD_reg"/>
    <property type="match status" value="9"/>
</dbReference>
<feature type="domain" description="Pyrrolo-quinoline quinone repeat" evidence="12">
    <location>
        <begin position="981"/>
        <end position="1077"/>
    </location>
</feature>
<dbReference type="SUPFAM" id="SSF52743">
    <property type="entry name" value="Subtilisin-like"/>
    <property type="match status" value="1"/>
</dbReference>
<name>A0ABV8LS06_9ACTN</name>
<evidence type="ECO:0000259" key="12">
    <source>
        <dbReference type="Pfam" id="PF13360"/>
    </source>
</evidence>
<dbReference type="InterPro" id="IPR000209">
    <property type="entry name" value="Peptidase_S8/S53_dom"/>
</dbReference>
<evidence type="ECO:0000256" key="1">
    <source>
        <dbReference type="ARBA" id="ARBA00000548"/>
    </source>
</evidence>
<evidence type="ECO:0000256" key="9">
    <source>
        <dbReference type="SAM" id="SignalP"/>
    </source>
</evidence>
<dbReference type="PRINTS" id="PR00723">
    <property type="entry name" value="SUBTILISIN"/>
</dbReference>
<dbReference type="SUPFAM" id="SSF50998">
    <property type="entry name" value="Quinoprotein alcohol dehydrogenase-like"/>
    <property type="match status" value="3"/>
</dbReference>
<comment type="catalytic activity">
    <reaction evidence="1">
        <text>Endohydrolysis of (1-&gt;4)-alpha-D-glucosidic linkages in polysaccharides containing three or more (1-&gt;4)-alpha-linked D-glucose units.</text>
        <dbReference type="EC" id="3.2.1.1"/>
    </reaction>
</comment>
<dbReference type="InterPro" id="IPR013784">
    <property type="entry name" value="Carb-bd-like_fold"/>
</dbReference>
<dbReference type="SUPFAM" id="SSF49464">
    <property type="entry name" value="Carboxypeptidase regulatory domain-like"/>
    <property type="match status" value="5"/>
</dbReference>
<dbReference type="Gene3D" id="2.60.40.1120">
    <property type="entry name" value="Carboxypeptidase-like, regulatory domain"/>
    <property type="match status" value="12"/>
</dbReference>
<evidence type="ECO:0000256" key="3">
    <source>
        <dbReference type="ARBA" id="ARBA00012595"/>
    </source>
</evidence>
<evidence type="ECO:0000256" key="2">
    <source>
        <dbReference type="ARBA" id="ARBA00011073"/>
    </source>
</evidence>
<evidence type="ECO:0000256" key="4">
    <source>
        <dbReference type="ARBA" id="ARBA00022670"/>
    </source>
</evidence>
<proteinExistence type="inferred from homology"/>
<dbReference type="Gene3D" id="2.40.10.480">
    <property type="match status" value="2"/>
</dbReference>